<dbReference type="InterPro" id="IPR024088">
    <property type="entry name" value="Tyr-tRNA-ligase_bac-type"/>
</dbReference>
<dbReference type="GO" id="GO:0006437">
    <property type="term" value="P:tyrosyl-tRNA aminoacylation"/>
    <property type="evidence" value="ECO:0007669"/>
    <property type="project" value="InterPro"/>
</dbReference>
<dbReference type="EC" id="6.1.1.1" evidence="8"/>
<evidence type="ECO:0000256" key="6">
    <source>
        <dbReference type="ARBA" id="ARBA00023146"/>
    </source>
</evidence>
<protein>
    <recommendedName>
        <fullName evidence="8">Tyrosine--tRNA ligase</fullName>
        <ecNumber evidence="8">6.1.1.1</ecNumber>
    </recommendedName>
    <alternativeName>
        <fullName evidence="8">Tyrosyl-tRNA synthetase</fullName>
    </alternativeName>
</protein>
<dbReference type="Pfam" id="PF16714">
    <property type="entry name" value="TyrRSs_C"/>
    <property type="match status" value="1"/>
</dbReference>
<dbReference type="InterPro" id="IPR036986">
    <property type="entry name" value="S4_RNA-bd_sf"/>
</dbReference>
<keyword evidence="5 8" id="KW-0648">Protein biosynthesis</keyword>
<dbReference type="SUPFAM" id="SSF52374">
    <property type="entry name" value="Nucleotidylyl transferase"/>
    <property type="match status" value="1"/>
</dbReference>
<dbReference type="InterPro" id="IPR014729">
    <property type="entry name" value="Rossmann-like_a/b/a_fold"/>
</dbReference>
<evidence type="ECO:0000256" key="1">
    <source>
        <dbReference type="ARBA" id="ARBA00005594"/>
    </source>
</evidence>
<keyword evidence="6 8" id="KW-0030">Aminoacyl-tRNA synthetase</keyword>
<comment type="caution">
    <text evidence="11">The sequence shown here is derived from an EMBL/GenBank/DDBJ whole genome shotgun (WGS) entry which is preliminary data.</text>
</comment>
<dbReference type="Gene3D" id="1.10.240.10">
    <property type="entry name" value="Tyrosyl-Transfer RNA Synthetase"/>
    <property type="match status" value="1"/>
</dbReference>
<comment type="similarity">
    <text evidence="1 8">Belongs to the class-I aminoacyl-tRNA synthetase family.</text>
</comment>
<dbReference type="GO" id="GO:0005524">
    <property type="term" value="F:ATP binding"/>
    <property type="evidence" value="ECO:0007669"/>
    <property type="project" value="UniProtKB-KW"/>
</dbReference>
<keyword evidence="3 8" id="KW-0547">Nucleotide-binding</keyword>
<evidence type="ECO:0000256" key="4">
    <source>
        <dbReference type="ARBA" id="ARBA00022840"/>
    </source>
</evidence>
<dbReference type="PANTHER" id="PTHR11766:SF0">
    <property type="entry name" value="TYROSINE--TRNA LIGASE, MITOCHONDRIAL"/>
    <property type="match status" value="1"/>
</dbReference>
<dbReference type="InterPro" id="IPR002305">
    <property type="entry name" value="aa-tRNA-synth_Ic"/>
</dbReference>
<evidence type="ECO:0000256" key="3">
    <source>
        <dbReference type="ARBA" id="ARBA00022741"/>
    </source>
</evidence>
<proteinExistence type="inferred from homology"/>
<dbReference type="Gene3D" id="3.40.50.620">
    <property type="entry name" value="HUPs"/>
    <property type="match status" value="1"/>
</dbReference>
<dbReference type="Pfam" id="PF00579">
    <property type="entry name" value="tRNA-synt_1b"/>
    <property type="match status" value="1"/>
</dbReference>
<feature type="region of interest" description="Disordered" evidence="9">
    <location>
        <begin position="37"/>
        <end position="79"/>
    </location>
</feature>
<dbReference type="PANTHER" id="PTHR11766">
    <property type="entry name" value="TYROSYL-TRNA SYNTHETASE"/>
    <property type="match status" value="1"/>
</dbReference>
<dbReference type="Proteomes" id="UP001310890">
    <property type="component" value="Unassembled WGS sequence"/>
</dbReference>
<evidence type="ECO:0000313" key="12">
    <source>
        <dbReference type="Proteomes" id="UP001310890"/>
    </source>
</evidence>
<evidence type="ECO:0000256" key="7">
    <source>
        <dbReference type="ARBA" id="ARBA00048248"/>
    </source>
</evidence>
<dbReference type="PRINTS" id="PR01040">
    <property type="entry name" value="TRNASYNTHTYR"/>
</dbReference>
<organism evidence="11 12">
    <name type="scientific">Meristemomyces frigidus</name>
    <dbReference type="NCBI Taxonomy" id="1508187"/>
    <lineage>
        <taxon>Eukaryota</taxon>
        <taxon>Fungi</taxon>
        <taxon>Dikarya</taxon>
        <taxon>Ascomycota</taxon>
        <taxon>Pezizomycotina</taxon>
        <taxon>Dothideomycetes</taxon>
        <taxon>Dothideomycetidae</taxon>
        <taxon>Mycosphaerellales</taxon>
        <taxon>Teratosphaeriaceae</taxon>
        <taxon>Meristemomyces</taxon>
    </lineage>
</organism>
<evidence type="ECO:0000256" key="8">
    <source>
        <dbReference type="RuleBase" id="RU361234"/>
    </source>
</evidence>
<evidence type="ECO:0000256" key="9">
    <source>
        <dbReference type="SAM" id="MobiDB-lite"/>
    </source>
</evidence>
<dbReference type="FunFam" id="3.40.50.620:FF:000227">
    <property type="entry name" value="Tyrosine--tRNA ligase"/>
    <property type="match status" value="1"/>
</dbReference>
<dbReference type="GO" id="GO:0003723">
    <property type="term" value="F:RNA binding"/>
    <property type="evidence" value="ECO:0007669"/>
    <property type="project" value="InterPro"/>
</dbReference>
<dbReference type="GO" id="GO:0005829">
    <property type="term" value="C:cytosol"/>
    <property type="evidence" value="ECO:0007669"/>
    <property type="project" value="TreeGrafter"/>
</dbReference>
<gene>
    <name evidence="11" type="ORF">LTR62_007554</name>
</gene>
<dbReference type="Gene3D" id="3.10.290.10">
    <property type="entry name" value="RNA-binding S4 domain"/>
    <property type="match status" value="1"/>
</dbReference>
<evidence type="ECO:0000256" key="5">
    <source>
        <dbReference type="ARBA" id="ARBA00022917"/>
    </source>
</evidence>
<dbReference type="InterPro" id="IPR002307">
    <property type="entry name" value="Tyr-tRNA-ligase"/>
</dbReference>
<dbReference type="GO" id="GO:0005739">
    <property type="term" value="C:mitochondrion"/>
    <property type="evidence" value="ECO:0007669"/>
    <property type="project" value="TreeGrafter"/>
</dbReference>
<feature type="domain" description="Tyrosyl-tRNA synthetase C-terminal" evidence="10">
    <location>
        <begin position="621"/>
        <end position="739"/>
    </location>
</feature>
<keyword evidence="2 8" id="KW-0436">Ligase</keyword>
<dbReference type="InterPro" id="IPR032005">
    <property type="entry name" value="TyrRSs_C"/>
</dbReference>
<dbReference type="EMBL" id="JAVRRL010000071">
    <property type="protein sequence ID" value="KAK5109097.1"/>
    <property type="molecule type" value="Genomic_DNA"/>
</dbReference>
<reference evidence="11" key="1">
    <citation type="submission" date="2023-08" db="EMBL/GenBank/DDBJ databases">
        <title>Black Yeasts Isolated from many extreme environments.</title>
        <authorList>
            <person name="Coleine C."/>
            <person name="Stajich J.E."/>
            <person name="Selbmann L."/>
        </authorList>
    </citation>
    <scope>NUCLEOTIDE SEQUENCE</scope>
    <source>
        <strain evidence="11">CCFEE 5401</strain>
    </source>
</reference>
<dbReference type="PROSITE" id="PS00178">
    <property type="entry name" value="AA_TRNA_LIGASE_I"/>
    <property type="match status" value="1"/>
</dbReference>
<dbReference type="InterPro" id="IPR001412">
    <property type="entry name" value="aa-tRNA-synth_I_CS"/>
</dbReference>
<evidence type="ECO:0000256" key="2">
    <source>
        <dbReference type="ARBA" id="ARBA00022598"/>
    </source>
</evidence>
<comment type="catalytic activity">
    <reaction evidence="7 8">
        <text>tRNA(Tyr) + L-tyrosine + ATP = L-tyrosyl-tRNA(Tyr) + AMP + diphosphate + H(+)</text>
        <dbReference type="Rhea" id="RHEA:10220"/>
        <dbReference type="Rhea" id="RHEA-COMP:9706"/>
        <dbReference type="Rhea" id="RHEA-COMP:9707"/>
        <dbReference type="ChEBI" id="CHEBI:15378"/>
        <dbReference type="ChEBI" id="CHEBI:30616"/>
        <dbReference type="ChEBI" id="CHEBI:33019"/>
        <dbReference type="ChEBI" id="CHEBI:58315"/>
        <dbReference type="ChEBI" id="CHEBI:78442"/>
        <dbReference type="ChEBI" id="CHEBI:78536"/>
        <dbReference type="ChEBI" id="CHEBI:456215"/>
        <dbReference type="EC" id="6.1.1.1"/>
    </reaction>
</comment>
<accession>A0AAN7TIW6</accession>
<name>A0AAN7TIW6_9PEZI</name>
<keyword evidence="4 8" id="KW-0067">ATP-binding</keyword>
<dbReference type="AlphaFoldDB" id="A0AAN7TIW6"/>
<dbReference type="GO" id="GO:0004831">
    <property type="term" value="F:tyrosine-tRNA ligase activity"/>
    <property type="evidence" value="ECO:0007669"/>
    <property type="project" value="UniProtKB-EC"/>
</dbReference>
<evidence type="ECO:0000313" key="11">
    <source>
        <dbReference type="EMBL" id="KAK5109097.1"/>
    </source>
</evidence>
<sequence length="748" mass="83221">MALKRKRSSYAVSSLSTINSDASIEQYSKAIGAYYQQQKPSPAPYEKPTWSLSTYDDRSSMQHLNSRTRKRHRDGRPDEEQVYASTIFKLYQAQLTHPDASLQSSHVDFSTMNVPNKTQKSTLHSFWQLPAARKQCGVADMDCTCDATSKLDAMCCEDCDATLRASNAMETSDERDFACIVLDESQPQNLVRRIKGRMMLRPVLRATYIRNEIGYICRRCNGRAINGSGGSHRGLLVTARTGEDKGVLALLEERGYVNQIAGDRDSLQRILRQRQVGFYAGIDPTAPSLHLGHLLPLMVLFWLYNHGHKVVSLVGGFTARVGDPSGRLDTRTETATSVHNNNFKSMFAQVDRLWDNAGSYGSRHGFAPQGRGQRELLNNATWLDNLQLGDFLQVLGHRTRIGPMLGRDTVRNKMEKGDGMTYSEFTYPLLQGWDWWHMYRHNNVQVQIGGSDQFGNIIAGMDIIKHIGQGASVNNLISSGDWGDMGKAKHDMEPMGLTVPLLTTASGEKFGKSAGNAIWLDQSMTSAFDLYGFLLRSSDDDVERYLKLFTFVPTTDIVKAMSDHAADPGKRKAQHLLAVEVLELVHGPDVAQETAAQHKSLRNPSLATLVGQSNASNVITTAAAERMVLPASLVHNTPFSRILFHAGIVSTKSEGARTIVKGGVYVAEVAQKKTDPAVQSTIEEDLKFIQLRDHQPEDVKSFINDGLLIFRLGKWKVRIVEVAEDHDFDTRGLTAPGWEDYKASNRLL</sequence>
<dbReference type="NCBIfam" id="TIGR00234">
    <property type="entry name" value="tyrS"/>
    <property type="match status" value="1"/>
</dbReference>
<evidence type="ECO:0000259" key="10">
    <source>
        <dbReference type="Pfam" id="PF16714"/>
    </source>
</evidence>
<dbReference type="CDD" id="cd00805">
    <property type="entry name" value="TyrRS_core"/>
    <property type="match status" value="1"/>
</dbReference>
<dbReference type="FunFam" id="1.10.240.10:FF:000001">
    <property type="entry name" value="Tyrosine--tRNA ligase"/>
    <property type="match status" value="1"/>
</dbReference>